<dbReference type="HOGENOM" id="CLU_010732_0_0_1"/>
<feature type="region of interest" description="Disordered" evidence="1">
    <location>
        <begin position="583"/>
        <end position="636"/>
    </location>
</feature>
<dbReference type="OrthoDB" id="5389734at2759"/>
<dbReference type="Proteomes" id="UP000028045">
    <property type="component" value="Unassembled WGS sequence"/>
</dbReference>
<feature type="compositionally biased region" description="Polar residues" evidence="1">
    <location>
        <begin position="406"/>
        <end position="431"/>
    </location>
</feature>
<feature type="region of interest" description="Disordered" evidence="1">
    <location>
        <begin position="754"/>
        <end position="775"/>
    </location>
</feature>
<feature type="compositionally biased region" description="Basic and acidic residues" evidence="1">
    <location>
        <begin position="38"/>
        <end position="47"/>
    </location>
</feature>
<reference evidence="2 3" key="1">
    <citation type="journal article" date="2014" name="BMC Genomics">
        <title>Comparative genome sequencing reveals chemotype-specific gene clusters in the toxigenic black mold Stachybotrys.</title>
        <authorList>
            <person name="Semeiks J."/>
            <person name="Borek D."/>
            <person name="Otwinowski Z."/>
            <person name="Grishin N.V."/>
        </authorList>
    </citation>
    <scope>NUCLEOTIDE SEQUENCE [LARGE SCALE GENOMIC DNA]</scope>
    <source>
        <strain evidence="3">CBS 109288 / IBT 7711</strain>
    </source>
</reference>
<keyword evidence="3" id="KW-1185">Reference proteome</keyword>
<evidence type="ECO:0000313" key="2">
    <source>
        <dbReference type="EMBL" id="KEY65631.1"/>
    </source>
</evidence>
<evidence type="ECO:0000256" key="1">
    <source>
        <dbReference type="SAM" id="MobiDB-lite"/>
    </source>
</evidence>
<feature type="compositionally biased region" description="Polar residues" evidence="1">
    <location>
        <begin position="592"/>
        <end position="611"/>
    </location>
</feature>
<protein>
    <submittedName>
        <fullName evidence="2">Uncharacterized protein</fullName>
    </submittedName>
</protein>
<feature type="region of interest" description="Disordered" evidence="1">
    <location>
        <begin position="28"/>
        <end position="47"/>
    </location>
</feature>
<name>A0A084AK02_STACB</name>
<feature type="region of interest" description="Disordered" evidence="1">
    <location>
        <begin position="656"/>
        <end position="680"/>
    </location>
</feature>
<dbReference type="EMBL" id="KL648692">
    <property type="protein sequence ID" value="KEY65631.1"/>
    <property type="molecule type" value="Genomic_DNA"/>
</dbReference>
<dbReference type="AlphaFoldDB" id="A0A084AK02"/>
<gene>
    <name evidence="2" type="ORF">S7711_07880</name>
</gene>
<accession>A0A084AK02</accession>
<organism evidence="2 3">
    <name type="scientific">Stachybotrys chartarum (strain CBS 109288 / IBT 7711)</name>
    <name type="common">Toxic black mold</name>
    <name type="synonym">Stilbospora chartarum</name>
    <dbReference type="NCBI Taxonomy" id="1280523"/>
    <lineage>
        <taxon>Eukaryota</taxon>
        <taxon>Fungi</taxon>
        <taxon>Dikarya</taxon>
        <taxon>Ascomycota</taxon>
        <taxon>Pezizomycotina</taxon>
        <taxon>Sordariomycetes</taxon>
        <taxon>Hypocreomycetidae</taxon>
        <taxon>Hypocreales</taxon>
        <taxon>Stachybotryaceae</taxon>
        <taxon>Stachybotrys</taxon>
    </lineage>
</organism>
<feature type="region of interest" description="Disordered" evidence="1">
    <location>
        <begin position="465"/>
        <end position="493"/>
    </location>
</feature>
<sequence>MAATDSPTTGMGDTGFRIVLLPTLDEVDSHSDNSSIDDAYHSDPHDASSIFQHDHELTSPAELPSHPEIPTHPIPSLQDAFEESLREVTYGGAVGKPKLGERTPQARREQLLDQDRDDAAFDAAWRYRPGQVQHEVIKLVAQITFGVYLLLNGLANDNAQVIGILQGHIDEVDEFLEVALEDMAQAATDMRDRMGLLQLPMANMDVLGDMLEDPNFRSEMMERNEKIDHILARTNIAMRQWDDDIDAGLRCSTAFQSWLISIKDNPPRAGQPQLEEIYEAMKGNAEGWLHAFDEMNSRIQVVNEIIIRLMTVLAEMEKKTGEVTRLSWPTSPRFTFPTPARQHEAALPVASPVASPVRLSMASPRSPDATAPPPTATPKTAPLSRTPGSLRSVHSLRKSAPRLSVRSISSASAQRPKTRSGSISSPQANVNRLSRSNSISTVRAIEVDIDADTFDIEDLNEFPLPGSTPLLPPATMNKRLGGRTGTTPPRPRIDTTDKILMVKEVEEPQEDMYILQPRTYTPKPPPTPVSPPLTPMTPILRDAIALAAHLEAQRQSFQPVQKRSSLRQRVSVKASLPEAIHIPSAAEHLTQRSRASVASPATATSQVQDSAYGSDIDNKYRRPPRMASHSDMSNPLNRMSPMSEQQQFYRPVLASPHSPLQQRPHTAVPHESGYRPSASYPQYLRSQPSRLGGMSMLSTVTASTYNDGRTGTATVRTQPGDKSLKKKKSAFGWFKKAFSLDEEEKAAFEARKALRYQESRQDPHSPKFLDGKRLR</sequence>
<feature type="region of interest" description="Disordered" evidence="1">
    <location>
        <begin position="358"/>
        <end position="431"/>
    </location>
</feature>
<proteinExistence type="predicted"/>
<evidence type="ECO:0000313" key="3">
    <source>
        <dbReference type="Proteomes" id="UP000028045"/>
    </source>
</evidence>